<evidence type="ECO:0000256" key="1">
    <source>
        <dbReference type="ARBA" id="ARBA00023157"/>
    </source>
</evidence>
<evidence type="ECO:0000313" key="4">
    <source>
        <dbReference type="Proteomes" id="UP000600588"/>
    </source>
</evidence>
<evidence type="ECO:0000259" key="2">
    <source>
        <dbReference type="Pfam" id="PF09113"/>
    </source>
</evidence>
<dbReference type="GO" id="GO:0016715">
    <property type="term" value="F:oxidoreductase activity, acting on paired donors, with incorporation or reduction of molecular oxygen, reduced ascorbate as one donor, and incorporation of one atom of oxygen"/>
    <property type="evidence" value="ECO:0007669"/>
    <property type="project" value="InterPro"/>
</dbReference>
<proteinExistence type="predicted"/>
<sequence>MKYVIFTSLLLFIACKKPELKKSIHVKTHNKTTIVTNPKEGINTYTEWAKFPSKSEDIRKITMYLTLAYPETMKIAHWDYMDRVKIICKDENNAEREFEIGRMLTPYGSSFKEGWNYTWKTDVTDFAPFLRDSVQVAYVHSGYESPETGWDLTIGFKVDFGPPVANFVSVQNMWEGNFQYGNPEDDIENQLSPITISKAKNASFGRFRIQHTGHGMDRPSGCSEFCSRWRELTFDGETIDKRDLWKECSDNPLFPQGGTWIFDRADWCPGDLQLPDLIDMPLNENTHVLDLNMEPFTANNIDQPKEQITSYFFQYEAPNHTNDVAIEEIIAPNNDVAYNRQNPTSLNPQIKIKNLGKAPLTSLTVTYKTEGFEAKRMEWVGNLNFYESTIITIPGEIDTNSGINTFFVSLSKPNLQEDEWKADNTLTSQFNDIPTLPTDIVVDFLTNNNPGENHLTIENENKELVFEKTPNSLSPKTQHLDTLKLKEGVYNLKLTDTVGDGIEFWYNRKAGFGRLQLKDLSGNIIQAFESDFGNETLYAFRTKEDAKTDLSIPKYSVNIYPRYTNDSLSVYTTANTPFKLKIKITKDGVFMEEHEFDHVQNTKTDLNVGHLDEGRYVMEIHMDGKHIMNRRFNTFK</sequence>
<dbReference type="Proteomes" id="UP000600588">
    <property type="component" value="Unassembled WGS sequence"/>
</dbReference>
<feature type="domain" description="Peptide-N-glycosidase F C-terminal" evidence="2">
    <location>
        <begin position="192"/>
        <end position="293"/>
    </location>
</feature>
<protein>
    <submittedName>
        <fullName evidence="3">Peptide-N-glycosidase</fullName>
    </submittedName>
</protein>
<dbReference type="Pfam" id="PF09113">
    <property type="entry name" value="N-glycanase_C"/>
    <property type="match status" value="1"/>
</dbReference>
<dbReference type="EMBL" id="JACVXB010000004">
    <property type="protein sequence ID" value="MBD0832665.1"/>
    <property type="molecule type" value="Genomic_DNA"/>
</dbReference>
<dbReference type="Gene3D" id="2.60.120.230">
    <property type="match status" value="2"/>
</dbReference>
<dbReference type="PROSITE" id="PS51257">
    <property type="entry name" value="PROKAR_LIPOPROTEIN"/>
    <property type="match status" value="1"/>
</dbReference>
<evidence type="ECO:0000313" key="3">
    <source>
        <dbReference type="EMBL" id="MBD0832665.1"/>
    </source>
</evidence>
<dbReference type="SUPFAM" id="SSF49742">
    <property type="entry name" value="PHM/PNGase F"/>
    <property type="match status" value="1"/>
</dbReference>
<keyword evidence="1" id="KW-1015">Disulfide bond</keyword>
<dbReference type="InterPro" id="IPR008977">
    <property type="entry name" value="PHM/PNGase_F_dom_sf"/>
</dbReference>
<dbReference type="RefSeq" id="WP_188230452.1">
    <property type="nucleotide sequence ID" value="NZ_JACVXB010000004.1"/>
</dbReference>
<comment type="caution">
    <text evidence="3">The sequence shown here is derived from an EMBL/GenBank/DDBJ whole genome shotgun (WGS) entry which is preliminary data.</text>
</comment>
<reference evidence="3 4" key="1">
    <citation type="submission" date="2020-09" db="EMBL/GenBank/DDBJ databases">
        <title>TT11 complete genome.</title>
        <authorList>
            <person name="Wu Z."/>
        </authorList>
    </citation>
    <scope>NUCLEOTIDE SEQUENCE [LARGE SCALE GENOMIC DNA]</scope>
    <source>
        <strain evidence="3 4">TT11</strain>
    </source>
</reference>
<name>A0A8J6U815_9FLAO</name>
<accession>A0A8J6U815</accession>
<gene>
    <name evidence="3" type="ORF">ICJ83_11025</name>
</gene>
<keyword evidence="4" id="KW-1185">Reference proteome</keyword>
<dbReference type="InterPro" id="IPR014784">
    <property type="entry name" value="Cu2_ascorb_mOase-like_C"/>
</dbReference>
<dbReference type="InterPro" id="IPR015197">
    <property type="entry name" value="PngaseF_C"/>
</dbReference>
<dbReference type="AlphaFoldDB" id="A0A8J6U815"/>
<organism evidence="3 4">
    <name type="scientific">Aestuariibaculum sediminum</name>
    <dbReference type="NCBI Taxonomy" id="2770637"/>
    <lineage>
        <taxon>Bacteria</taxon>
        <taxon>Pseudomonadati</taxon>
        <taxon>Bacteroidota</taxon>
        <taxon>Flavobacteriia</taxon>
        <taxon>Flavobacteriales</taxon>
        <taxon>Flavobacteriaceae</taxon>
    </lineage>
</organism>